<organism evidence="1 2">
    <name type="scientific">Roseiconus nitratireducens</name>
    <dbReference type="NCBI Taxonomy" id="2605748"/>
    <lineage>
        <taxon>Bacteria</taxon>
        <taxon>Pseudomonadati</taxon>
        <taxon>Planctomycetota</taxon>
        <taxon>Planctomycetia</taxon>
        <taxon>Pirellulales</taxon>
        <taxon>Pirellulaceae</taxon>
        <taxon>Roseiconus</taxon>
    </lineage>
</organism>
<proteinExistence type="predicted"/>
<protein>
    <submittedName>
        <fullName evidence="1">Uncharacterized protein</fullName>
    </submittedName>
</protein>
<comment type="caution">
    <text evidence="1">The sequence shown here is derived from an EMBL/GenBank/DDBJ whole genome shotgun (WGS) entry which is preliminary data.</text>
</comment>
<sequence>MMVHGFSTASTVCTYLAALLLMHPVHETVCEMEWDPQRGRVEIALRLDRLDEQWIEHRYRTAGADKETEQDWHVPLLEKQFLLDPVSEGDSKKQLSGRPYRWIGRKEDGAHVWWFFETAKQTDEAPKSIQTRLLFDRHSDYTHRIQILNKLPGGAAPKAVVLTEQRPKQALTFPVAP</sequence>
<dbReference type="Proteomes" id="UP000324479">
    <property type="component" value="Unassembled WGS sequence"/>
</dbReference>
<dbReference type="RefSeq" id="WP_150074385.1">
    <property type="nucleotide sequence ID" value="NZ_VWOX01000001.1"/>
</dbReference>
<reference evidence="1 2" key="1">
    <citation type="submission" date="2019-08" db="EMBL/GenBank/DDBJ databases">
        <authorList>
            <person name="Dhanesh K."/>
            <person name="Kumar G."/>
            <person name="Sasikala C."/>
            <person name="Venkata Ramana C."/>
        </authorList>
    </citation>
    <scope>NUCLEOTIDE SEQUENCE [LARGE SCALE GENOMIC DNA]</scope>
    <source>
        <strain evidence="1 2">JC645</strain>
    </source>
</reference>
<evidence type="ECO:0000313" key="1">
    <source>
        <dbReference type="EMBL" id="KAA5547235.1"/>
    </source>
</evidence>
<evidence type="ECO:0000313" key="2">
    <source>
        <dbReference type="Proteomes" id="UP000324479"/>
    </source>
</evidence>
<keyword evidence="2" id="KW-1185">Reference proteome</keyword>
<name>A0A5M6DP65_9BACT</name>
<gene>
    <name evidence="1" type="ORF">FYK55_02210</name>
</gene>
<dbReference type="AlphaFoldDB" id="A0A5M6DP65"/>
<dbReference type="Pfam" id="PF20420">
    <property type="entry name" value="DUF6702"/>
    <property type="match status" value="1"/>
</dbReference>
<accession>A0A5M6DP65</accession>
<dbReference type="InterPro" id="IPR046525">
    <property type="entry name" value="DUF6702"/>
</dbReference>
<dbReference type="EMBL" id="VWOX01000001">
    <property type="protein sequence ID" value="KAA5547235.1"/>
    <property type="molecule type" value="Genomic_DNA"/>
</dbReference>